<feature type="transmembrane region" description="Helical" evidence="1">
    <location>
        <begin position="101"/>
        <end position="120"/>
    </location>
</feature>
<keyword evidence="1" id="KW-1133">Transmembrane helix</keyword>
<protein>
    <recommendedName>
        <fullName evidence="4">Lycopene cyclase domain-containing protein</fullName>
    </recommendedName>
</protein>
<gene>
    <name evidence="2" type="ORF">Q2T41_14145</name>
</gene>
<evidence type="ECO:0000256" key="1">
    <source>
        <dbReference type="SAM" id="Phobius"/>
    </source>
</evidence>
<feature type="transmembrane region" description="Helical" evidence="1">
    <location>
        <begin position="200"/>
        <end position="218"/>
    </location>
</feature>
<dbReference type="RefSeq" id="WP_304436592.1">
    <property type="nucleotide sequence ID" value="NZ_JAUKUC010000001.1"/>
</dbReference>
<dbReference type="Proteomes" id="UP001168579">
    <property type="component" value="Unassembled WGS sequence"/>
</dbReference>
<feature type="transmembrane region" description="Helical" evidence="1">
    <location>
        <begin position="72"/>
        <end position="89"/>
    </location>
</feature>
<accession>A0ABT8RSA0</accession>
<evidence type="ECO:0000313" key="3">
    <source>
        <dbReference type="Proteomes" id="UP001168579"/>
    </source>
</evidence>
<evidence type="ECO:0008006" key="4">
    <source>
        <dbReference type="Google" id="ProtNLM"/>
    </source>
</evidence>
<reference evidence="2" key="1">
    <citation type="journal article" date="2014" name="Int. J. Syst. Evol. Microbiol.">
        <title>Complete genome of a new Firmicutes species belonging to the dominant human colonic microbiota ('Ruminococcus bicirculans') reveals two chromosomes and a selective capacity to utilize plant glucans.</title>
        <authorList>
            <consortium name="NISC Comparative Sequencing Program"/>
            <person name="Wegmann U."/>
            <person name="Louis P."/>
            <person name="Goesmann A."/>
            <person name="Henrissat B."/>
            <person name="Duncan S.H."/>
            <person name="Flint H.J."/>
        </authorList>
    </citation>
    <scope>NUCLEOTIDE SEQUENCE</scope>
    <source>
        <strain evidence="2">CECT 8869</strain>
    </source>
</reference>
<feature type="transmembrane region" description="Helical" evidence="1">
    <location>
        <begin position="31"/>
        <end position="52"/>
    </location>
</feature>
<feature type="transmembrane region" description="Helical" evidence="1">
    <location>
        <begin position="126"/>
        <end position="147"/>
    </location>
</feature>
<feature type="transmembrane region" description="Helical" evidence="1">
    <location>
        <begin position="6"/>
        <end position="24"/>
    </location>
</feature>
<name>A0ABT8RSA0_9FLAO</name>
<feature type="transmembrane region" description="Helical" evidence="1">
    <location>
        <begin position="159"/>
        <end position="180"/>
    </location>
</feature>
<evidence type="ECO:0000313" key="2">
    <source>
        <dbReference type="EMBL" id="MDO1513798.1"/>
    </source>
</evidence>
<proteinExistence type="predicted"/>
<dbReference type="EMBL" id="JAUKUC010000001">
    <property type="protein sequence ID" value="MDO1513798.1"/>
    <property type="molecule type" value="Genomic_DNA"/>
</dbReference>
<comment type="caution">
    <text evidence="2">The sequence shown here is derived from an EMBL/GenBank/DDBJ whole genome shotgun (WGS) entry which is preliminary data.</text>
</comment>
<keyword evidence="1" id="KW-0472">Membrane</keyword>
<keyword evidence="1" id="KW-0812">Transmembrane</keyword>
<sequence>MEYLINNYFILFYALALVLSIGTYKHYYNSILKYLPILFTYTLLTELFGMIIRDIDDIQIIYKKEYYNYNTPIFNIFDIIFYLYFLYIYYKLSTNTVHKKIIKYGGMAFLLACIINLWIQDFYTEPQALAIIIGSLLLIFGALTYLMELNSKIPRTQRYTTLLFWVSTGLLIFYSCYPITMYLLSFKYDIYIQLGLTNLHYASIAAMYTCFIIGFISMKRVTPRYGW</sequence>
<organism evidence="2 3">
    <name type="scientific">Maribacter confluentis</name>
    <dbReference type="NCBI Taxonomy" id="1656093"/>
    <lineage>
        <taxon>Bacteria</taxon>
        <taxon>Pseudomonadati</taxon>
        <taxon>Bacteroidota</taxon>
        <taxon>Flavobacteriia</taxon>
        <taxon>Flavobacteriales</taxon>
        <taxon>Flavobacteriaceae</taxon>
        <taxon>Maribacter</taxon>
    </lineage>
</organism>
<reference evidence="2" key="2">
    <citation type="submission" date="2023-06" db="EMBL/GenBank/DDBJ databases">
        <authorList>
            <person name="Lucena T."/>
            <person name="Sun Q."/>
        </authorList>
    </citation>
    <scope>NUCLEOTIDE SEQUENCE</scope>
    <source>
        <strain evidence="2">CECT 8869</strain>
    </source>
</reference>
<keyword evidence="3" id="KW-1185">Reference proteome</keyword>